<reference evidence="2" key="1">
    <citation type="submission" date="2022-11" db="UniProtKB">
        <authorList>
            <consortium name="WormBaseParasite"/>
        </authorList>
    </citation>
    <scope>IDENTIFICATION</scope>
</reference>
<dbReference type="Proteomes" id="UP000887576">
    <property type="component" value="Unplaced"/>
</dbReference>
<organism evidence="1 2">
    <name type="scientific">Panagrolaimus sp. JU765</name>
    <dbReference type="NCBI Taxonomy" id="591449"/>
    <lineage>
        <taxon>Eukaryota</taxon>
        <taxon>Metazoa</taxon>
        <taxon>Ecdysozoa</taxon>
        <taxon>Nematoda</taxon>
        <taxon>Chromadorea</taxon>
        <taxon>Rhabditida</taxon>
        <taxon>Tylenchina</taxon>
        <taxon>Panagrolaimomorpha</taxon>
        <taxon>Panagrolaimoidea</taxon>
        <taxon>Panagrolaimidae</taxon>
        <taxon>Panagrolaimus</taxon>
    </lineage>
</organism>
<accession>A0AC34RMV2</accession>
<protein>
    <submittedName>
        <fullName evidence="2">Uncharacterized protein</fullName>
    </submittedName>
</protein>
<proteinExistence type="predicted"/>
<evidence type="ECO:0000313" key="2">
    <source>
        <dbReference type="WBParaSite" id="JU765_v2.g8297.t1"/>
    </source>
</evidence>
<dbReference type="WBParaSite" id="JU765_v2.g8297.t1">
    <property type="protein sequence ID" value="JU765_v2.g8297.t1"/>
    <property type="gene ID" value="JU765_v2.g8297"/>
</dbReference>
<name>A0AC34RMV2_9BILA</name>
<sequence length="260" mass="28635">MNFGVLLSFCWLIFALWTINDAKPAVNQVVNTPSQFLNAAPAKMLNVEQNETGVIFKDDADVNISLPTGKFKLIVYDPSVQEGDNQKATYFCFGAKSASQPGNNPNCPKDYCEIKVSCSRTDGELLCYTYLGEKRVVWGNELVEIEVQQNEMYVIGQESESANVCQINADQDFLPKDVELHNSTSVDGMDAGIIAGVTVGAILAVGAIGSTIFIVKHCLYYKKKKQLQETKKTPEIKPNSADGKEKQGMGELENKAEKKF</sequence>
<evidence type="ECO:0000313" key="1">
    <source>
        <dbReference type="Proteomes" id="UP000887576"/>
    </source>
</evidence>